<evidence type="ECO:0000313" key="2">
    <source>
        <dbReference type="EMBL" id="RZF20501.1"/>
    </source>
</evidence>
<dbReference type="EMBL" id="QDKL01000003">
    <property type="protein sequence ID" value="RZF20501.1"/>
    <property type="molecule type" value="Genomic_DNA"/>
</dbReference>
<feature type="compositionally biased region" description="Basic and acidic residues" evidence="1">
    <location>
        <begin position="1"/>
        <end position="13"/>
    </location>
</feature>
<feature type="region of interest" description="Disordered" evidence="1">
    <location>
        <begin position="61"/>
        <end position="96"/>
    </location>
</feature>
<evidence type="ECO:0000313" key="3">
    <source>
        <dbReference type="Proteomes" id="UP000443582"/>
    </source>
</evidence>
<dbReference type="Proteomes" id="UP000443582">
    <property type="component" value="Unassembled WGS sequence"/>
</dbReference>
<protein>
    <submittedName>
        <fullName evidence="2">Uncharacterized protein</fullName>
    </submittedName>
</protein>
<sequence>MALNIKRLERLPHPTEQVNNDQVPVEEPGRGAEGSKNYEDNINDSKRFSLVRGYVEAIYRDQKNPKKKRKEKRKNFFESISEKHQHAKEKAKEKKKKFADAIRRLNIL</sequence>
<comment type="caution">
    <text evidence="2">The sequence shown here is derived from an EMBL/GenBank/DDBJ whole genome shotgun (WGS) entry which is preliminary data.</text>
</comment>
<feature type="region of interest" description="Disordered" evidence="1">
    <location>
        <begin position="1"/>
        <end position="42"/>
    </location>
</feature>
<accession>A0ABY0IC13</accession>
<dbReference type="RefSeq" id="WP_115362374.1">
    <property type="nucleotide sequence ID" value="NZ_QDKL01000003.1"/>
</dbReference>
<keyword evidence="3" id="KW-1185">Reference proteome</keyword>
<reference evidence="3" key="1">
    <citation type="journal article" date="2019" name="Int. J. Syst. Evol. Microbiol.">
        <title>Halobacteriovorax valvorus sp. nov., a novel prokaryotic predator isolated from coastal seawater of China.</title>
        <authorList>
            <person name="Chen M.-X."/>
        </authorList>
    </citation>
    <scope>NUCLEOTIDE SEQUENCE [LARGE SCALE GENOMIC DNA]</scope>
    <source>
        <strain evidence="3">BL9</strain>
    </source>
</reference>
<feature type="compositionally biased region" description="Basic and acidic residues" evidence="1">
    <location>
        <begin position="74"/>
        <end position="96"/>
    </location>
</feature>
<name>A0ABY0IC13_9BACT</name>
<evidence type="ECO:0000256" key="1">
    <source>
        <dbReference type="SAM" id="MobiDB-lite"/>
    </source>
</evidence>
<organism evidence="2 3">
    <name type="scientific">Halobacteriovorax vibrionivorans</name>
    <dbReference type="NCBI Taxonomy" id="2152716"/>
    <lineage>
        <taxon>Bacteria</taxon>
        <taxon>Pseudomonadati</taxon>
        <taxon>Bdellovibrionota</taxon>
        <taxon>Bacteriovoracia</taxon>
        <taxon>Bacteriovoracales</taxon>
        <taxon>Halobacteriovoraceae</taxon>
        <taxon>Halobacteriovorax</taxon>
    </lineage>
</organism>
<proteinExistence type="predicted"/>
<gene>
    <name evidence="2" type="ORF">DAY19_10970</name>
</gene>